<gene>
    <name evidence="2" type="ORF">L596_009339</name>
</gene>
<reference evidence="2 3" key="2">
    <citation type="journal article" date="2019" name="G3 (Bethesda)">
        <title>Hybrid Assembly of the Genome of the Entomopathogenic Nematode Steinernema carpocapsae Identifies the X-Chromosome.</title>
        <authorList>
            <person name="Serra L."/>
            <person name="Macchietto M."/>
            <person name="Macias-Munoz A."/>
            <person name="McGill C.J."/>
            <person name="Rodriguez I.M."/>
            <person name="Rodriguez B."/>
            <person name="Murad R."/>
            <person name="Mortazavi A."/>
        </authorList>
    </citation>
    <scope>NUCLEOTIDE SEQUENCE [LARGE SCALE GENOMIC DNA]</scope>
    <source>
        <strain evidence="2 3">ALL</strain>
    </source>
</reference>
<keyword evidence="3" id="KW-1185">Reference proteome</keyword>
<evidence type="ECO:0000259" key="1">
    <source>
        <dbReference type="SMART" id="SM00355"/>
    </source>
</evidence>
<comment type="caution">
    <text evidence="2">The sequence shown here is derived from an EMBL/GenBank/DDBJ whole genome shotgun (WGS) entry which is preliminary data.</text>
</comment>
<protein>
    <recommendedName>
        <fullName evidence="1">C2H2-type domain-containing protein</fullName>
    </recommendedName>
</protein>
<evidence type="ECO:0000313" key="3">
    <source>
        <dbReference type="Proteomes" id="UP000298663"/>
    </source>
</evidence>
<feature type="domain" description="C2H2-type" evidence="1">
    <location>
        <begin position="196"/>
        <end position="221"/>
    </location>
</feature>
<dbReference type="AlphaFoldDB" id="A0A4U5PFC5"/>
<evidence type="ECO:0000313" key="2">
    <source>
        <dbReference type="EMBL" id="TKR95130.1"/>
    </source>
</evidence>
<name>A0A4U5PFC5_STECR</name>
<dbReference type="OrthoDB" id="10039931at2759"/>
<dbReference type="SMART" id="SM00355">
    <property type="entry name" value="ZnF_C2H2"/>
    <property type="match status" value="4"/>
</dbReference>
<organism evidence="2 3">
    <name type="scientific">Steinernema carpocapsae</name>
    <name type="common">Entomopathogenic nematode</name>
    <dbReference type="NCBI Taxonomy" id="34508"/>
    <lineage>
        <taxon>Eukaryota</taxon>
        <taxon>Metazoa</taxon>
        <taxon>Ecdysozoa</taxon>
        <taxon>Nematoda</taxon>
        <taxon>Chromadorea</taxon>
        <taxon>Rhabditida</taxon>
        <taxon>Tylenchina</taxon>
        <taxon>Panagrolaimomorpha</taxon>
        <taxon>Strongyloidoidea</taxon>
        <taxon>Steinernematidae</taxon>
        <taxon>Steinernema</taxon>
    </lineage>
</organism>
<reference evidence="2 3" key="1">
    <citation type="journal article" date="2015" name="Genome Biol.">
        <title>Comparative genomics of Steinernema reveals deeply conserved gene regulatory networks.</title>
        <authorList>
            <person name="Dillman A.R."/>
            <person name="Macchietto M."/>
            <person name="Porter C.F."/>
            <person name="Rogers A."/>
            <person name="Williams B."/>
            <person name="Antoshechkin I."/>
            <person name="Lee M.M."/>
            <person name="Goodwin Z."/>
            <person name="Lu X."/>
            <person name="Lewis E.E."/>
            <person name="Goodrich-Blair H."/>
            <person name="Stock S.P."/>
            <person name="Adams B.J."/>
            <person name="Sternberg P.W."/>
            <person name="Mortazavi A."/>
        </authorList>
    </citation>
    <scope>NUCLEOTIDE SEQUENCE [LARGE SCALE GENOMIC DNA]</scope>
    <source>
        <strain evidence="2 3">ALL</strain>
    </source>
</reference>
<dbReference type="InterPro" id="IPR013087">
    <property type="entry name" value="Znf_C2H2_type"/>
</dbReference>
<feature type="domain" description="C2H2-type" evidence="1">
    <location>
        <begin position="304"/>
        <end position="329"/>
    </location>
</feature>
<accession>A0A4U5PFC5</accession>
<feature type="domain" description="C2H2-type" evidence="1">
    <location>
        <begin position="168"/>
        <end position="191"/>
    </location>
</feature>
<dbReference type="EMBL" id="AZBU02000002">
    <property type="protein sequence ID" value="TKR95130.1"/>
    <property type="molecule type" value="Genomic_DNA"/>
</dbReference>
<feature type="domain" description="C2H2-type" evidence="1">
    <location>
        <begin position="277"/>
        <end position="299"/>
    </location>
</feature>
<sequence>MTPHPSTPSVSSTSDTADALIYSHIKRTNPKALLDIFPREKCRDLERNDHNVNPDLLKTMWKTYRSLNKVIPKPQQEENVDAGSWKADVMHERFCGLKDRKKSINLAIFHHFRSKMDFKALGELFDVATRKEFEKLMEKIDVPRIERMVAFRRLELMKPKKRDFVMIFKCRLCKKELKGLGQPFLEHVGTHEDIASYCFFQGCDKHFKSYHCLATHIIKKHDLRASELNSTQYHQLQTAKLEYYNKSSTFMDRYFPPESFVRFNDRKIFNLRTFEEQKCQKCGETCVSILSRRRHVADHLGWSNKCIIEGCEMVLPNPLDVSAHLTHFHKRKVKDLMKEELYAHKKAKVEFNKMMKEEIPKYFPMKAAKKEDSDLVDPCC</sequence>
<dbReference type="Proteomes" id="UP000298663">
    <property type="component" value="Unassembled WGS sequence"/>
</dbReference>
<proteinExistence type="predicted"/>